<keyword evidence="10" id="KW-1185">Reference proteome</keyword>
<feature type="non-terminal residue" evidence="9">
    <location>
        <position position="1"/>
    </location>
</feature>
<keyword evidence="4 7" id="KW-0863">Zinc-finger</keyword>
<evidence type="ECO:0000256" key="1">
    <source>
        <dbReference type="ARBA" id="ARBA00004123"/>
    </source>
</evidence>
<keyword evidence="6" id="KW-0539">Nucleus</keyword>
<dbReference type="GO" id="GO:0008270">
    <property type="term" value="F:zinc ion binding"/>
    <property type="evidence" value="ECO:0007669"/>
    <property type="project" value="UniProtKB-KW"/>
</dbReference>
<gene>
    <name evidence="9" type="ORF">MNOR_LOCUS2707</name>
</gene>
<dbReference type="PROSITE" id="PS50157">
    <property type="entry name" value="ZINC_FINGER_C2H2_2"/>
    <property type="match status" value="2"/>
</dbReference>
<dbReference type="GO" id="GO:0000981">
    <property type="term" value="F:DNA-binding transcription factor activity, RNA polymerase II-specific"/>
    <property type="evidence" value="ECO:0007669"/>
    <property type="project" value="TreeGrafter"/>
</dbReference>
<dbReference type="Pfam" id="PF13894">
    <property type="entry name" value="zf-C2H2_4"/>
    <property type="match status" value="1"/>
</dbReference>
<sequence length="109" mass="12346">ANDRGGALPSSFSSCPTCGQRFHGIYQKYNLKRHLAIHTGERPFSCLHCYATFNQKSNMKRHIETVHGIYSSRLNESQYNHPQMHNNTGDKSGVFADIHGNKQCLVEHS</sequence>
<dbReference type="EMBL" id="CAXKWB010000854">
    <property type="protein sequence ID" value="CAL4062502.1"/>
    <property type="molecule type" value="Genomic_DNA"/>
</dbReference>
<dbReference type="GO" id="GO:0005634">
    <property type="term" value="C:nucleus"/>
    <property type="evidence" value="ECO:0007669"/>
    <property type="project" value="UniProtKB-SubCell"/>
</dbReference>
<evidence type="ECO:0000259" key="8">
    <source>
        <dbReference type="PROSITE" id="PS50157"/>
    </source>
</evidence>
<keyword evidence="3" id="KW-0677">Repeat</keyword>
<dbReference type="GO" id="GO:0045893">
    <property type="term" value="P:positive regulation of DNA-templated transcription"/>
    <property type="evidence" value="ECO:0007669"/>
    <property type="project" value="UniProtKB-ARBA"/>
</dbReference>
<comment type="caution">
    <text evidence="9">The sequence shown here is derived from an EMBL/GenBank/DDBJ whole genome shotgun (WGS) entry which is preliminary data.</text>
</comment>
<dbReference type="PANTHER" id="PTHR24394:SF44">
    <property type="entry name" value="ZINC FINGER PROTEIN 271-LIKE"/>
    <property type="match status" value="1"/>
</dbReference>
<dbReference type="PANTHER" id="PTHR24394">
    <property type="entry name" value="ZINC FINGER PROTEIN"/>
    <property type="match status" value="1"/>
</dbReference>
<dbReference type="FunFam" id="3.30.160.60:FF:001732">
    <property type="entry name" value="Zgc:162936"/>
    <property type="match status" value="1"/>
</dbReference>
<evidence type="ECO:0000256" key="6">
    <source>
        <dbReference type="ARBA" id="ARBA00023242"/>
    </source>
</evidence>
<dbReference type="InterPro" id="IPR013087">
    <property type="entry name" value="Znf_C2H2_type"/>
</dbReference>
<proteinExistence type="predicted"/>
<dbReference type="Gene3D" id="3.30.160.60">
    <property type="entry name" value="Classic Zinc Finger"/>
    <property type="match status" value="2"/>
</dbReference>
<reference evidence="9 10" key="1">
    <citation type="submission" date="2024-05" db="EMBL/GenBank/DDBJ databases">
        <authorList>
            <person name="Wallberg A."/>
        </authorList>
    </citation>
    <scope>NUCLEOTIDE SEQUENCE [LARGE SCALE GENOMIC DNA]</scope>
</reference>
<dbReference type="AlphaFoldDB" id="A0AAV2PPE1"/>
<comment type="subcellular location">
    <subcellularLocation>
        <location evidence="1">Nucleus</location>
    </subcellularLocation>
</comment>
<protein>
    <recommendedName>
        <fullName evidence="8">C2H2-type domain-containing protein</fullName>
    </recommendedName>
</protein>
<dbReference type="SMART" id="SM00355">
    <property type="entry name" value="ZnF_C2H2"/>
    <property type="match status" value="2"/>
</dbReference>
<dbReference type="GO" id="GO:0005694">
    <property type="term" value="C:chromosome"/>
    <property type="evidence" value="ECO:0007669"/>
    <property type="project" value="UniProtKB-ARBA"/>
</dbReference>
<dbReference type="SUPFAM" id="SSF57667">
    <property type="entry name" value="beta-beta-alpha zinc fingers"/>
    <property type="match status" value="1"/>
</dbReference>
<dbReference type="Proteomes" id="UP001497623">
    <property type="component" value="Unassembled WGS sequence"/>
</dbReference>
<evidence type="ECO:0000256" key="7">
    <source>
        <dbReference type="PROSITE-ProRule" id="PRU00042"/>
    </source>
</evidence>
<feature type="domain" description="C2H2-type" evidence="8">
    <location>
        <begin position="44"/>
        <end position="67"/>
    </location>
</feature>
<organism evidence="9 10">
    <name type="scientific">Meganyctiphanes norvegica</name>
    <name type="common">Northern krill</name>
    <name type="synonym">Thysanopoda norvegica</name>
    <dbReference type="NCBI Taxonomy" id="48144"/>
    <lineage>
        <taxon>Eukaryota</taxon>
        <taxon>Metazoa</taxon>
        <taxon>Ecdysozoa</taxon>
        <taxon>Arthropoda</taxon>
        <taxon>Crustacea</taxon>
        <taxon>Multicrustacea</taxon>
        <taxon>Malacostraca</taxon>
        <taxon>Eumalacostraca</taxon>
        <taxon>Eucarida</taxon>
        <taxon>Euphausiacea</taxon>
        <taxon>Euphausiidae</taxon>
        <taxon>Meganyctiphanes</taxon>
    </lineage>
</organism>
<feature type="non-terminal residue" evidence="9">
    <location>
        <position position="109"/>
    </location>
</feature>
<dbReference type="GO" id="GO:0043565">
    <property type="term" value="F:sequence-specific DNA binding"/>
    <property type="evidence" value="ECO:0007669"/>
    <property type="project" value="UniProtKB-ARBA"/>
</dbReference>
<keyword evidence="2" id="KW-0479">Metal-binding</keyword>
<accession>A0AAV2PPE1</accession>
<evidence type="ECO:0000256" key="4">
    <source>
        <dbReference type="ARBA" id="ARBA00022771"/>
    </source>
</evidence>
<evidence type="ECO:0000313" key="10">
    <source>
        <dbReference type="Proteomes" id="UP001497623"/>
    </source>
</evidence>
<evidence type="ECO:0000256" key="2">
    <source>
        <dbReference type="ARBA" id="ARBA00022723"/>
    </source>
</evidence>
<dbReference type="PROSITE" id="PS00028">
    <property type="entry name" value="ZINC_FINGER_C2H2_1"/>
    <property type="match status" value="1"/>
</dbReference>
<dbReference type="InterPro" id="IPR036236">
    <property type="entry name" value="Znf_C2H2_sf"/>
</dbReference>
<feature type="domain" description="C2H2-type" evidence="8">
    <location>
        <begin position="13"/>
        <end position="43"/>
    </location>
</feature>
<name>A0AAV2PPE1_MEGNR</name>
<evidence type="ECO:0000313" key="9">
    <source>
        <dbReference type="EMBL" id="CAL4062502.1"/>
    </source>
</evidence>
<keyword evidence="5" id="KW-0862">Zinc</keyword>
<evidence type="ECO:0000256" key="3">
    <source>
        <dbReference type="ARBA" id="ARBA00022737"/>
    </source>
</evidence>
<evidence type="ECO:0000256" key="5">
    <source>
        <dbReference type="ARBA" id="ARBA00022833"/>
    </source>
</evidence>